<comment type="caution">
    <text evidence="6">Lacks conserved residue(s) required for the propagation of feature annotation.</text>
</comment>
<dbReference type="PROSITE" id="PS50110">
    <property type="entry name" value="RESPONSE_REGULATORY"/>
    <property type="match status" value="1"/>
</dbReference>
<keyword evidence="5" id="KW-0804">Transcription</keyword>
<dbReference type="InterPro" id="IPR036388">
    <property type="entry name" value="WH-like_DNA-bd_sf"/>
</dbReference>
<dbReference type="SUPFAM" id="SSF46894">
    <property type="entry name" value="C-terminal effector domain of the bipartite response regulators"/>
    <property type="match status" value="1"/>
</dbReference>
<name>A0A919IIG6_9ACTN</name>
<dbReference type="InterPro" id="IPR001867">
    <property type="entry name" value="OmpR/PhoB-type_DNA-bd"/>
</dbReference>
<evidence type="ECO:0000259" key="9">
    <source>
        <dbReference type="PROSITE" id="PS51755"/>
    </source>
</evidence>
<evidence type="ECO:0000256" key="5">
    <source>
        <dbReference type="ARBA" id="ARBA00023163"/>
    </source>
</evidence>
<dbReference type="Pfam" id="PF00072">
    <property type="entry name" value="Response_reg"/>
    <property type="match status" value="1"/>
</dbReference>
<evidence type="ECO:0000256" key="3">
    <source>
        <dbReference type="ARBA" id="ARBA00023015"/>
    </source>
</evidence>
<evidence type="ECO:0000256" key="7">
    <source>
        <dbReference type="PROSITE-ProRule" id="PRU01091"/>
    </source>
</evidence>
<dbReference type="CDD" id="cd00383">
    <property type="entry name" value="trans_reg_C"/>
    <property type="match status" value="1"/>
</dbReference>
<keyword evidence="11" id="KW-1185">Reference proteome</keyword>
<dbReference type="SUPFAM" id="SSF52172">
    <property type="entry name" value="CheY-like"/>
    <property type="match status" value="1"/>
</dbReference>
<keyword evidence="1" id="KW-0597">Phosphoprotein</keyword>
<accession>A0A919IIG6</accession>
<dbReference type="AlphaFoldDB" id="A0A919IIG6"/>
<evidence type="ECO:0000313" key="10">
    <source>
        <dbReference type="EMBL" id="GID64967.1"/>
    </source>
</evidence>
<protein>
    <submittedName>
        <fullName evidence="10">DNA-binding response regulator</fullName>
    </submittedName>
</protein>
<comment type="caution">
    <text evidence="10">The sequence shown here is derived from an EMBL/GenBank/DDBJ whole genome shotgun (WGS) entry which is preliminary data.</text>
</comment>
<dbReference type="GO" id="GO:0000976">
    <property type="term" value="F:transcription cis-regulatory region binding"/>
    <property type="evidence" value="ECO:0007669"/>
    <property type="project" value="TreeGrafter"/>
</dbReference>
<feature type="DNA-binding region" description="OmpR/PhoB-type" evidence="7">
    <location>
        <begin position="126"/>
        <end position="221"/>
    </location>
</feature>
<organism evidence="10 11">
    <name type="scientific">Actinoplanes cyaneus</name>
    <dbReference type="NCBI Taxonomy" id="52696"/>
    <lineage>
        <taxon>Bacteria</taxon>
        <taxon>Bacillati</taxon>
        <taxon>Actinomycetota</taxon>
        <taxon>Actinomycetes</taxon>
        <taxon>Micromonosporales</taxon>
        <taxon>Micromonosporaceae</taxon>
        <taxon>Actinoplanes</taxon>
    </lineage>
</organism>
<evidence type="ECO:0000313" key="11">
    <source>
        <dbReference type="Proteomes" id="UP000619479"/>
    </source>
</evidence>
<dbReference type="EMBL" id="BOMH01000019">
    <property type="protein sequence ID" value="GID64967.1"/>
    <property type="molecule type" value="Genomic_DNA"/>
</dbReference>
<evidence type="ECO:0000256" key="2">
    <source>
        <dbReference type="ARBA" id="ARBA00023012"/>
    </source>
</evidence>
<dbReference type="GO" id="GO:0032993">
    <property type="term" value="C:protein-DNA complex"/>
    <property type="evidence" value="ECO:0007669"/>
    <property type="project" value="TreeGrafter"/>
</dbReference>
<dbReference type="PANTHER" id="PTHR48111">
    <property type="entry name" value="REGULATOR OF RPOS"/>
    <property type="match status" value="1"/>
</dbReference>
<dbReference type="PANTHER" id="PTHR48111:SF1">
    <property type="entry name" value="TWO-COMPONENT RESPONSE REGULATOR ORR33"/>
    <property type="match status" value="1"/>
</dbReference>
<evidence type="ECO:0000256" key="1">
    <source>
        <dbReference type="ARBA" id="ARBA00022553"/>
    </source>
</evidence>
<evidence type="ECO:0000256" key="4">
    <source>
        <dbReference type="ARBA" id="ARBA00023125"/>
    </source>
</evidence>
<keyword evidence="2" id="KW-0902">Two-component regulatory system</keyword>
<dbReference type="Pfam" id="PF00486">
    <property type="entry name" value="Trans_reg_C"/>
    <property type="match status" value="1"/>
</dbReference>
<dbReference type="Gene3D" id="3.40.50.2300">
    <property type="match status" value="1"/>
</dbReference>
<dbReference type="GO" id="GO:0006355">
    <property type="term" value="P:regulation of DNA-templated transcription"/>
    <property type="evidence" value="ECO:0007669"/>
    <property type="project" value="InterPro"/>
</dbReference>
<evidence type="ECO:0000256" key="6">
    <source>
        <dbReference type="PROSITE-ProRule" id="PRU00169"/>
    </source>
</evidence>
<dbReference type="SMART" id="SM00862">
    <property type="entry name" value="Trans_reg_C"/>
    <property type="match status" value="1"/>
</dbReference>
<keyword evidence="4 7" id="KW-0238">DNA-binding</keyword>
<dbReference type="GO" id="GO:0005829">
    <property type="term" value="C:cytosol"/>
    <property type="evidence" value="ECO:0007669"/>
    <property type="project" value="TreeGrafter"/>
</dbReference>
<dbReference type="SMART" id="SM00448">
    <property type="entry name" value="REC"/>
    <property type="match status" value="1"/>
</dbReference>
<dbReference type="Gene3D" id="6.10.250.690">
    <property type="match status" value="1"/>
</dbReference>
<dbReference type="PROSITE" id="PS51755">
    <property type="entry name" value="OMPR_PHOB"/>
    <property type="match status" value="1"/>
</dbReference>
<feature type="domain" description="OmpR/PhoB-type" evidence="9">
    <location>
        <begin position="126"/>
        <end position="221"/>
    </location>
</feature>
<dbReference type="Proteomes" id="UP000619479">
    <property type="component" value="Unassembled WGS sequence"/>
</dbReference>
<dbReference type="Gene3D" id="1.10.10.10">
    <property type="entry name" value="Winged helix-like DNA-binding domain superfamily/Winged helix DNA-binding domain"/>
    <property type="match status" value="1"/>
</dbReference>
<dbReference type="InterPro" id="IPR016032">
    <property type="entry name" value="Sig_transdc_resp-reg_C-effctor"/>
</dbReference>
<sequence length="240" mass="25883">MPDATKVLVVAQPAAAAAFAKDVNRRRYVIRTAGSGAEALNGHRDVDLIVLGLELPDIDGLEVCRSIRAEGGTAIIAWAGQGDELERILALKAGADDCITAACGWREFVARVEAVMRRVRARPAVPETISLPPLRLDRVTRDVRLRDQGIDVTSKEFDLLYTLAANAGKVVSRRELMTTVWGDQWATTSRTIDTHVSSLRAKLGCGQWIVTVRGVGYQFGRGCDEPAATADGVASRRSSG</sequence>
<dbReference type="GO" id="GO:0000156">
    <property type="term" value="F:phosphorelay response regulator activity"/>
    <property type="evidence" value="ECO:0007669"/>
    <property type="project" value="TreeGrafter"/>
</dbReference>
<feature type="domain" description="Response regulatory" evidence="8">
    <location>
        <begin position="5"/>
        <end position="116"/>
    </location>
</feature>
<dbReference type="InterPro" id="IPR011006">
    <property type="entry name" value="CheY-like_superfamily"/>
</dbReference>
<gene>
    <name evidence="10" type="ORF">Acy02nite_28480</name>
</gene>
<dbReference type="InterPro" id="IPR001789">
    <property type="entry name" value="Sig_transdc_resp-reg_receiver"/>
</dbReference>
<dbReference type="InterPro" id="IPR039420">
    <property type="entry name" value="WalR-like"/>
</dbReference>
<reference evidence="10" key="1">
    <citation type="submission" date="2021-01" db="EMBL/GenBank/DDBJ databases">
        <title>Whole genome shotgun sequence of Actinoplanes cyaneus NBRC 14990.</title>
        <authorList>
            <person name="Komaki H."/>
            <person name="Tamura T."/>
        </authorList>
    </citation>
    <scope>NUCLEOTIDE SEQUENCE</scope>
    <source>
        <strain evidence="10">NBRC 14990</strain>
    </source>
</reference>
<keyword evidence="3" id="KW-0805">Transcription regulation</keyword>
<evidence type="ECO:0000259" key="8">
    <source>
        <dbReference type="PROSITE" id="PS50110"/>
    </source>
</evidence>
<proteinExistence type="predicted"/>